<protein>
    <submittedName>
        <fullName evidence="1">Uncharacterized protein</fullName>
    </submittedName>
</protein>
<name>A0AAE1EAT1_9GAST</name>
<proteinExistence type="predicted"/>
<dbReference type="Proteomes" id="UP001283361">
    <property type="component" value="Unassembled WGS sequence"/>
</dbReference>
<reference evidence="1" key="1">
    <citation type="journal article" date="2023" name="G3 (Bethesda)">
        <title>A reference genome for the long-term kleptoplast-retaining sea slug Elysia crispata morphotype clarki.</title>
        <authorList>
            <person name="Eastman K.E."/>
            <person name="Pendleton A.L."/>
            <person name="Shaikh M.A."/>
            <person name="Suttiyut T."/>
            <person name="Ogas R."/>
            <person name="Tomko P."/>
            <person name="Gavelis G."/>
            <person name="Widhalm J.R."/>
            <person name="Wisecaver J.H."/>
        </authorList>
    </citation>
    <scope>NUCLEOTIDE SEQUENCE</scope>
    <source>
        <strain evidence="1">ECLA1</strain>
    </source>
</reference>
<evidence type="ECO:0000313" key="1">
    <source>
        <dbReference type="EMBL" id="KAK3800774.1"/>
    </source>
</evidence>
<dbReference type="EMBL" id="JAWDGP010000422">
    <property type="protein sequence ID" value="KAK3800774.1"/>
    <property type="molecule type" value="Genomic_DNA"/>
</dbReference>
<dbReference type="AlphaFoldDB" id="A0AAE1EAT1"/>
<organism evidence="1 2">
    <name type="scientific">Elysia crispata</name>
    <name type="common">lettuce slug</name>
    <dbReference type="NCBI Taxonomy" id="231223"/>
    <lineage>
        <taxon>Eukaryota</taxon>
        <taxon>Metazoa</taxon>
        <taxon>Spiralia</taxon>
        <taxon>Lophotrochozoa</taxon>
        <taxon>Mollusca</taxon>
        <taxon>Gastropoda</taxon>
        <taxon>Heterobranchia</taxon>
        <taxon>Euthyneura</taxon>
        <taxon>Panpulmonata</taxon>
        <taxon>Sacoglossa</taxon>
        <taxon>Placobranchoidea</taxon>
        <taxon>Plakobranchidae</taxon>
        <taxon>Elysia</taxon>
    </lineage>
</organism>
<accession>A0AAE1EAT1</accession>
<evidence type="ECO:0000313" key="2">
    <source>
        <dbReference type="Proteomes" id="UP001283361"/>
    </source>
</evidence>
<sequence length="72" mass="8448">MLNEVDDAPPQDVKAVRQRLRSATLDDDVESVTVSEKWKRAYEYEFTEDFVKVLHTEDLTWNNNLRCMASLD</sequence>
<keyword evidence="2" id="KW-1185">Reference proteome</keyword>
<gene>
    <name evidence="1" type="ORF">RRG08_003178</name>
</gene>
<comment type="caution">
    <text evidence="1">The sequence shown here is derived from an EMBL/GenBank/DDBJ whole genome shotgun (WGS) entry which is preliminary data.</text>
</comment>